<keyword evidence="3" id="KW-1185">Reference proteome</keyword>
<keyword evidence="1" id="KW-0472">Membrane</keyword>
<feature type="transmembrane region" description="Helical" evidence="1">
    <location>
        <begin position="16"/>
        <end position="36"/>
    </location>
</feature>
<reference evidence="2 3" key="1">
    <citation type="submission" date="2017-05" db="EMBL/GenBank/DDBJ databases">
        <authorList>
            <person name="Varghese N."/>
            <person name="Submissions S."/>
        </authorList>
    </citation>
    <scope>NUCLEOTIDE SEQUENCE [LARGE SCALE GENOMIC DNA]</scope>
    <source>
        <strain evidence="2 3">DSM 15949</strain>
    </source>
</reference>
<dbReference type="EMBL" id="FXTT01000004">
    <property type="protein sequence ID" value="SMP30231.1"/>
    <property type="molecule type" value="Genomic_DNA"/>
</dbReference>
<keyword evidence="1" id="KW-1133">Transmembrane helix</keyword>
<comment type="caution">
    <text evidence="2">The sequence shown here is derived from an EMBL/GenBank/DDBJ whole genome shotgun (WGS) entry which is preliminary data.</text>
</comment>
<keyword evidence="1" id="KW-0812">Transmembrane</keyword>
<evidence type="ECO:0000313" key="2">
    <source>
        <dbReference type="EMBL" id="SMP30231.1"/>
    </source>
</evidence>
<accession>A0ABY1PCZ3</accession>
<protein>
    <recommendedName>
        <fullName evidence="4">DUF2125 domain-containing protein</fullName>
    </recommendedName>
</protein>
<evidence type="ECO:0000313" key="3">
    <source>
        <dbReference type="Proteomes" id="UP001157914"/>
    </source>
</evidence>
<evidence type="ECO:0000256" key="1">
    <source>
        <dbReference type="SAM" id="Phobius"/>
    </source>
</evidence>
<dbReference type="RefSeq" id="WP_155193523.1">
    <property type="nucleotide sequence ID" value="NZ_BAAAEA010000004.1"/>
</dbReference>
<dbReference type="Proteomes" id="UP001157914">
    <property type="component" value="Unassembled WGS sequence"/>
</dbReference>
<dbReference type="InterPro" id="IPR018666">
    <property type="entry name" value="DUF2125"/>
</dbReference>
<organism evidence="2 3">
    <name type="scientific">Roseibium denhamense</name>
    <dbReference type="NCBI Taxonomy" id="76305"/>
    <lineage>
        <taxon>Bacteria</taxon>
        <taxon>Pseudomonadati</taxon>
        <taxon>Pseudomonadota</taxon>
        <taxon>Alphaproteobacteria</taxon>
        <taxon>Hyphomicrobiales</taxon>
        <taxon>Stappiaceae</taxon>
        <taxon>Roseibium</taxon>
    </lineage>
</organism>
<name>A0ABY1PCZ3_9HYPH</name>
<evidence type="ECO:0008006" key="4">
    <source>
        <dbReference type="Google" id="ProtNLM"/>
    </source>
</evidence>
<dbReference type="Pfam" id="PF09898">
    <property type="entry name" value="DUF2125"/>
    <property type="match status" value="1"/>
</dbReference>
<gene>
    <name evidence="2" type="ORF">SAMN06265374_3221</name>
</gene>
<sequence>MTTASPLPPKPSRRRYILLMAAIALVIAGWSGAWMYGRSVLNGQIEAGVSDISRVGLDVDCRDLQIGGYPFRYEVRCASLSVQGASRNQVLVNGVQAVALVYNPWHVILEGADGRFVETSAAGRAEVAWQSLRSSVTYSSEDLGNLDIVVDQPEIRAESVAGLVRGIAEKAELHLRETPNRAGGLEVFLSLDGIEPEIRLAGFTAPPAAEPMEAFHARVHIRLQDGKSLFNGAALPVLVQMNGGELPVGLVFSELTLGEGRLRANGDFLLAGDGTLSGNGAFFLKDAGEALKAIKPFIPDTNNTYTTVETLLTSLKPNAEDEAGDPVVELPFTIDQGVVRIGFVQLGRIPPLFLAGL</sequence>
<proteinExistence type="predicted"/>